<feature type="compositionally biased region" description="Polar residues" evidence="3">
    <location>
        <begin position="442"/>
        <end position="454"/>
    </location>
</feature>
<dbReference type="EMBL" id="LRGB01000005">
    <property type="protein sequence ID" value="KZS21984.1"/>
    <property type="molecule type" value="Genomic_DNA"/>
</dbReference>
<feature type="region of interest" description="Disordered" evidence="3">
    <location>
        <begin position="39"/>
        <end position="62"/>
    </location>
</feature>
<dbReference type="EMBL" id="GDIP01203539">
    <property type="protein sequence ID" value="JAJ19863.1"/>
    <property type="molecule type" value="Transcribed_RNA"/>
</dbReference>
<reference evidence="6 7" key="3">
    <citation type="submission" date="2016-03" db="EMBL/GenBank/DDBJ databases">
        <title>EvidentialGene: Evidence-directed Construction of Genes on Genomes.</title>
        <authorList>
            <person name="Gilbert D.G."/>
            <person name="Choi J.-H."/>
            <person name="Mockaitis K."/>
            <person name="Colbourne J."/>
            <person name="Pfrender M."/>
        </authorList>
    </citation>
    <scope>NUCLEOTIDE SEQUENCE [LARGE SCALE GENOMIC DNA]</scope>
    <source>
        <strain evidence="6 7">Xinb3</strain>
        <tissue evidence="6">Complete organism</tissue>
    </source>
</reference>
<name>A0A0P5ADZ6_9CRUS</name>
<evidence type="ECO:0000313" key="5">
    <source>
        <dbReference type="EMBL" id="JAJ19863.1"/>
    </source>
</evidence>
<dbReference type="EMBL" id="GDIP01234280">
    <property type="protein sequence ID" value="JAI89121.1"/>
    <property type="molecule type" value="Transcribed_RNA"/>
</dbReference>
<feature type="compositionally biased region" description="Low complexity" evidence="3">
    <location>
        <begin position="411"/>
        <end position="430"/>
    </location>
</feature>
<dbReference type="Pfam" id="PF00560">
    <property type="entry name" value="LRR_1"/>
    <property type="match status" value="1"/>
</dbReference>
<dbReference type="AlphaFoldDB" id="A0A0P5ADZ6"/>
<feature type="signal peptide" evidence="4">
    <location>
        <begin position="1"/>
        <end position="35"/>
    </location>
</feature>
<evidence type="ECO:0000313" key="7">
    <source>
        <dbReference type="Proteomes" id="UP000076858"/>
    </source>
</evidence>
<sequence>MTSVGYERRCAGGERRFFLVLFWIVLVTVTSNCEAGAQQDGVADGKQARPKDEQMSRSWSEEDTLADEAKLENICDIQSSLSAYCICDSLSLNDANEAKCSVFNVSDQNDSIWESFKTQAGLQELQLNVQEDGRLNFLPAVALRNLPDLTSLQVRDATIDTLASQTFVDVTQLHELRLNRNKIRHIRPFAFQGLSRTVELELSHNELSSLERGVFAGLDSLRHLFLDGNNISLVEDSVFQNLRKLEELDLSGNSIAVLTGETLMGLQQLKKLTLRGNQLAIVGDHTFAHVSNLRRLDLSSNQLQVIRQQALAGLRHLNNLDLSRNQLKGLDKSAMLPIWSNLVNSSMTFTVEGNPLLCDCRSLWILRDLRMSSTSESVKTNIDRLNCTGLASATSSTNLITSLSVLDCRPPAGSTATTRRPPRGSTTSTTAEEEPKLPVVVNDSSASLQLSSPVESKEVRPQDPVSSAATNTVLPELESSAPIVGVPIATVCLSLVFASTALL</sequence>
<feature type="chain" id="PRO_5013461852" evidence="4">
    <location>
        <begin position="36"/>
        <end position="503"/>
    </location>
</feature>
<dbReference type="SUPFAM" id="SSF52058">
    <property type="entry name" value="L domain-like"/>
    <property type="match status" value="1"/>
</dbReference>
<keyword evidence="7" id="KW-1185">Reference proteome</keyword>
<dbReference type="STRING" id="35525.A0A0P5ADZ6"/>
<dbReference type="FunFam" id="3.80.10.10:FF:001164">
    <property type="entry name" value="GH01279p"/>
    <property type="match status" value="1"/>
</dbReference>
<reference evidence="5" key="1">
    <citation type="submission" date="2015-10" db="EMBL/GenBank/DDBJ databases">
        <title>Daphnia magna gene sets from two clonal populations assembled and annotated with EvidentialGene.</title>
        <authorList>
            <person name="Gilbert D."/>
            <person name="Podicheti R."/>
            <person name="Orsini L."/>
            <person name="Colbourne J."/>
            <person name="Pfrender M."/>
        </authorList>
    </citation>
    <scope>NUCLEOTIDE SEQUENCE</scope>
</reference>
<keyword evidence="1" id="KW-0433">Leucine-rich repeat</keyword>
<dbReference type="Gene3D" id="3.80.10.10">
    <property type="entry name" value="Ribonuclease Inhibitor"/>
    <property type="match status" value="2"/>
</dbReference>
<proteinExistence type="predicted"/>
<evidence type="ECO:0000256" key="4">
    <source>
        <dbReference type="SAM" id="SignalP"/>
    </source>
</evidence>
<evidence type="ECO:0000256" key="3">
    <source>
        <dbReference type="SAM" id="MobiDB-lite"/>
    </source>
</evidence>
<dbReference type="PANTHER" id="PTHR24366">
    <property type="entry name" value="IG(IMMUNOGLOBULIN) AND LRR(LEUCINE RICH REPEAT) DOMAINS"/>
    <property type="match status" value="1"/>
</dbReference>
<dbReference type="InterPro" id="IPR032675">
    <property type="entry name" value="LRR_dom_sf"/>
</dbReference>
<reference evidence="5" key="2">
    <citation type="submission" date="2015-10" db="EMBL/GenBank/DDBJ databases">
        <authorList>
            <person name="Gilbert D.G."/>
        </authorList>
    </citation>
    <scope>NUCLEOTIDE SEQUENCE</scope>
</reference>
<evidence type="ECO:0000313" key="6">
    <source>
        <dbReference type="EMBL" id="KZS21984.1"/>
    </source>
</evidence>
<keyword evidence="5" id="KW-0675">Receptor</keyword>
<evidence type="ECO:0000256" key="1">
    <source>
        <dbReference type="ARBA" id="ARBA00022614"/>
    </source>
</evidence>
<gene>
    <name evidence="6" type="ORF">APZ42_010862</name>
</gene>
<dbReference type="Pfam" id="PF13855">
    <property type="entry name" value="LRR_8"/>
    <property type="match status" value="2"/>
</dbReference>
<dbReference type="Proteomes" id="UP000076858">
    <property type="component" value="Unassembled WGS sequence"/>
</dbReference>
<dbReference type="SMART" id="SM00369">
    <property type="entry name" value="LRR_TYP"/>
    <property type="match status" value="8"/>
</dbReference>
<keyword evidence="2" id="KW-0677">Repeat</keyword>
<dbReference type="PANTHER" id="PTHR24366:SF171">
    <property type="entry name" value="LEUCINE RICH REPEAT NEURONAL 4"/>
    <property type="match status" value="1"/>
</dbReference>
<dbReference type="PROSITE" id="PS51450">
    <property type="entry name" value="LRR"/>
    <property type="match status" value="4"/>
</dbReference>
<protein>
    <submittedName>
        <fullName evidence="5">Leucine-rich repeat and immunoglobulin domain-containing nogo receptor-interacting protein</fullName>
    </submittedName>
    <submittedName>
        <fullName evidence="6">Putative Connectin</fullName>
    </submittedName>
</protein>
<dbReference type="OrthoDB" id="8400687at2759"/>
<dbReference type="InterPro" id="IPR001611">
    <property type="entry name" value="Leu-rich_rpt"/>
</dbReference>
<feature type="compositionally biased region" description="Basic and acidic residues" evidence="3">
    <location>
        <begin position="46"/>
        <end position="55"/>
    </location>
</feature>
<keyword evidence="4" id="KW-0732">Signal</keyword>
<organism evidence="5">
    <name type="scientific">Daphnia magna</name>
    <dbReference type="NCBI Taxonomy" id="35525"/>
    <lineage>
        <taxon>Eukaryota</taxon>
        <taxon>Metazoa</taxon>
        <taxon>Ecdysozoa</taxon>
        <taxon>Arthropoda</taxon>
        <taxon>Crustacea</taxon>
        <taxon>Branchiopoda</taxon>
        <taxon>Diplostraca</taxon>
        <taxon>Cladocera</taxon>
        <taxon>Anomopoda</taxon>
        <taxon>Daphniidae</taxon>
        <taxon>Daphnia</taxon>
    </lineage>
</organism>
<evidence type="ECO:0000256" key="2">
    <source>
        <dbReference type="ARBA" id="ARBA00022737"/>
    </source>
</evidence>
<dbReference type="InterPro" id="IPR003591">
    <property type="entry name" value="Leu-rich_rpt_typical-subtyp"/>
</dbReference>
<feature type="region of interest" description="Disordered" evidence="3">
    <location>
        <begin position="411"/>
        <end position="471"/>
    </location>
</feature>
<accession>A0A0P5ADZ6</accession>
<dbReference type="PRINTS" id="PR00019">
    <property type="entry name" value="LEURICHRPT"/>
</dbReference>